<dbReference type="GO" id="GO:1903037">
    <property type="term" value="P:regulation of leukocyte cell-cell adhesion"/>
    <property type="evidence" value="ECO:0007669"/>
    <property type="project" value="UniProtKB-ARBA"/>
</dbReference>
<dbReference type="GO" id="GO:0050863">
    <property type="term" value="P:regulation of T cell activation"/>
    <property type="evidence" value="ECO:0007669"/>
    <property type="project" value="UniProtKB-ARBA"/>
</dbReference>
<accession>A0A3B5LTE6</accession>
<keyword evidence="2" id="KW-0732">Signal</keyword>
<dbReference type="SMART" id="SM00409">
    <property type="entry name" value="IG"/>
    <property type="match status" value="1"/>
</dbReference>
<evidence type="ECO:0000313" key="9">
    <source>
        <dbReference type="Proteomes" id="UP000261380"/>
    </source>
</evidence>
<dbReference type="GO" id="GO:0001817">
    <property type="term" value="P:regulation of cytokine production"/>
    <property type="evidence" value="ECO:0007669"/>
    <property type="project" value="TreeGrafter"/>
</dbReference>
<dbReference type="SMART" id="SM00406">
    <property type="entry name" value="IGv"/>
    <property type="match status" value="1"/>
</dbReference>
<keyword evidence="6" id="KW-0393">Immunoglobulin domain</keyword>
<evidence type="ECO:0000259" key="7">
    <source>
        <dbReference type="PROSITE" id="PS50835"/>
    </source>
</evidence>
<dbReference type="PANTHER" id="PTHR24100:SF151">
    <property type="entry name" value="ICOS LIGAND"/>
    <property type="match status" value="1"/>
</dbReference>
<evidence type="ECO:0000256" key="1">
    <source>
        <dbReference type="ARBA" id="ARBA00004370"/>
    </source>
</evidence>
<dbReference type="STRING" id="32473.ENSXCOP00000011084"/>
<dbReference type="GeneTree" id="ENSGT01050000244843"/>
<proteinExistence type="predicted"/>
<reference evidence="8" key="2">
    <citation type="submission" date="2025-09" db="UniProtKB">
        <authorList>
            <consortium name="Ensembl"/>
        </authorList>
    </citation>
    <scope>IDENTIFICATION</scope>
</reference>
<dbReference type="AlphaFoldDB" id="A0A3B5LTE6"/>
<dbReference type="InterPro" id="IPR003599">
    <property type="entry name" value="Ig_sub"/>
</dbReference>
<evidence type="ECO:0000256" key="5">
    <source>
        <dbReference type="ARBA" id="ARBA00023180"/>
    </source>
</evidence>
<dbReference type="Ensembl" id="ENSXCOT00000011211.1">
    <property type="protein sequence ID" value="ENSXCOP00000011084.1"/>
    <property type="gene ID" value="ENSXCOG00000008373.1"/>
</dbReference>
<keyword evidence="5" id="KW-0325">Glycoprotein</keyword>
<dbReference type="GO" id="GO:0009897">
    <property type="term" value="C:external side of plasma membrane"/>
    <property type="evidence" value="ECO:0007669"/>
    <property type="project" value="TreeGrafter"/>
</dbReference>
<dbReference type="InterPro" id="IPR007110">
    <property type="entry name" value="Ig-like_dom"/>
</dbReference>
<dbReference type="GO" id="GO:0005102">
    <property type="term" value="F:signaling receptor binding"/>
    <property type="evidence" value="ECO:0007669"/>
    <property type="project" value="TreeGrafter"/>
</dbReference>
<feature type="domain" description="Ig-like" evidence="7">
    <location>
        <begin position="29"/>
        <end position="138"/>
    </location>
</feature>
<dbReference type="FunFam" id="2.60.40.10:FF:000142">
    <property type="entry name" value="V-set domain-containing T-cell activation inhibitor 1"/>
    <property type="match status" value="1"/>
</dbReference>
<dbReference type="Pfam" id="PF07686">
    <property type="entry name" value="V-set"/>
    <property type="match status" value="1"/>
</dbReference>
<keyword evidence="3" id="KW-0472">Membrane</keyword>
<keyword evidence="9" id="KW-1185">Reference proteome</keyword>
<organism evidence="8 9">
    <name type="scientific">Xiphophorus couchianus</name>
    <name type="common">Monterrey platyfish</name>
    <dbReference type="NCBI Taxonomy" id="32473"/>
    <lineage>
        <taxon>Eukaryota</taxon>
        <taxon>Metazoa</taxon>
        <taxon>Chordata</taxon>
        <taxon>Craniata</taxon>
        <taxon>Vertebrata</taxon>
        <taxon>Euteleostomi</taxon>
        <taxon>Actinopterygii</taxon>
        <taxon>Neopterygii</taxon>
        <taxon>Teleostei</taxon>
        <taxon>Neoteleostei</taxon>
        <taxon>Acanthomorphata</taxon>
        <taxon>Ovalentaria</taxon>
        <taxon>Atherinomorphae</taxon>
        <taxon>Cyprinodontiformes</taxon>
        <taxon>Poeciliidae</taxon>
        <taxon>Poeciliinae</taxon>
        <taxon>Xiphophorus</taxon>
    </lineage>
</organism>
<dbReference type="Proteomes" id="UP000261380">
    <property type="component" value="Unplaced"/>
</dbReference>
<comment type="subcellular location">
    <subcellularLocation>
        <location evidence="1">Membrane</location>
    </subcellularLocation>
</comment>
<dbReference type="GO" id="GO:0050852">
    <property type="term" value="P:T cell receptor signaling pathway"/>
    <property type="evidence" value="ECO:0007669"/>
    <property type="project" value="TreeGrafter"/>
</dbReference>
<sequence>SRSFTSQTTPSSLSSFRLAIILKALFIFPGEYQLEKPIKAQVGSDVILPCLVKPPVNVRDAAVEWMFDSSKTVHLFRNEADDRESQDDRYKGRTYLNHTMLELGNISLKLSNVTKNDEGIYSCFVHRLPDLSEEKHVTLIVVNSEWLHVNSVQNLLRTFHPDHTALNDLIHSRSQRTTTLNYSAISYAVPPGLTAWHRSTFVFPFGSHPNKTLRVQPNS</sequence>
<dbReference type="PROSITE" id="PS50835">
    <property type="entry name" value="IG_LIKE"/>
    <property type="match status" value="1"/>
</dbReference>
<evidence type="ECO:0000256" key="4">
    <source>
        <dbReference type="ARBA" id="ARBA00023157"/>
    </source>
</evidence>
<reference evidence="8" key="1">
    <citation type="submission" date="2025-08" db="UniProtKB">
        <authorList>
            <consortium name="Ensembl"/>
        </authorList>
    </citation>
    <scope>IDENTIFICATION</scope>
</reference>
<dbReference type="InterPro" id="IPR050504">
    <property type="entry name" value="IgSF_BTN/MOG"/>
</dbReference>
<dbReference type="InterPro" id="IPR036179">
    <property type="entry name" value="Ig-like_dom_sf"/>
</dbReference>
<dbReference type="InterPro" id="IPR013783">
    <property type="entry name" value="Ig-like_fold"/>
</dbReference>
<dbReference type="PANTHER" id="PTHR24100">
    <property type="entry name" value="BUTYROPHILIN"/>
    <property type="match status" value="1"/>
</dbReference>
<evidence type="ECO:0000256" key="6">
    <source>
        <dbReference type="ARBA" id="ARBA00023319"/>
    </source>
</evidence>
<protein>
    <recommendedName>
        <fullName evidence="7">Ig-like domain-containing protein</fullName>
    </recommendedName>
</protein>
<name>A0A3B5LTE6_9TELE</name>
<dbReference type="SUPFAM" id="SSF48726">
    <property type="entry name" value="Immunoglobulin"/>
    <property type="match status" value="1"/>
</dbReference>
<evidence type="ECO:0000313" key="8">
    <source>
        <dbReference type="Ensembl" id="ENSXCOP00000011084.1"/>
    </source>
</evidence>
<dbReference type="InterPro" id="IPR013106">
    <property type="entry name" value="Ig_V-set"/>
</dbReference>
<dbReference type="Gene3D" id="2.60.40.10">
    <property type="entry name" value="Immunoglobulins"/>
    <property type="match status" value="1"/>
</dbReference>
<keyword evidence="4" id="KW-1015">Disulfide bond</keyword>
<evidence type="ECO:0000256" key="2">
    <source>
        <dbReference type="ARBA" id="ARBA00022729"/>
    </source>
</evidence>
<evidence type="ECO:0000256" key="3">
    <source>
        <dbReference type="ARBA" id="ARBA00023136"/>
    </source>
</evidence>